<dbReference type="EMBL" id="RIAR02000001">
    <property type="protein sequence ID" value="NSL88856.1"/>
    <property type="molecule type" value="Genomic_DNA"/>
</dbReference>
<comment type="caution">
    <text evidence="1">The sequence shown here is derived from an EMBL/GenBank/DDBJ whole genome shotgun (WGS) entry which is preliminary data.</text>
</comment>
<evidence type="ECO:0000313" key="2">
    <source>
        <dbReference type="Proteomes" id="UP000281028"/>
    </source>
</evidence>
<dbReference type="RefSeq" id="WP_127037954.1">
    <property type="nucleotide sequence ID" value="NZ_JAABOK010000012.1"/>
</dbReference>
<dbReference type="Proteomes" id="UP000281028">
    <property type="component" value="Unassembled WGS sequence"/>
</dbReference>
<dbReference type="Pfam" id="PF16132">
    <property type="entry name" value="DUF4843"/>
    <property type="match status" value="1"/>
</dbReference>
<proteinExistence type="predicted"/>
<gene>
    <name evidence="1" type="ORF">ECE50_018590</name>
</gene>
<protein>
    <submittedName>
        <fullName evidence="1">DUF4843 domain-containing protein</fullName>
    </submittedName>
</protein>
<keyword evidence="2" id="KW-1185">Reference proteome</keyword>
<dbReference type="InterPro" id="IPR032299">
    <property type="entry name" value="DUF4843"/>
</dbReference>
<dbReference type="PROSITE" id="PS51257">
    <property type="entry name" value="PROKAR_LIPOPROTEIN"/>
    <property type="match status" value="1"/>
</dbReference>
<accession>A0A433WJI0</accession>
<organism evidence="1 2">
    <name type="scientific">Chitinophaga solisilvae</name>
    <dbReference type="NCBI Taxonomy" id="1233460"/>
    <lineage>
        <taxon>Bacteria</taxon>
        <taxon>Pseudomonadati</taxon>
        <taxon>Bacteroidota</taxon>
        <taxon>Chitinophagia</taxon>
        <taxon>Chitinophagales</taxon>
        <taxon>Chitinophagaceae</taxon>
        <taxon>Chitinophaga</taxon>
    </lineage>
</organism>
<name>A0A433WJI0_9BACT</name>
<dbReference type="AlphaFoldDB" id="A0A433WJI0"/>
<sequence length="252" mass="28603">MNRILYCIMLLLLMQACKKSEIPFYSGSSDIYFSVINQQSRLSIDTTAITFSYNPERNDSVILLPVRILGPVSPQERAFRCVVIDTAKAAAKAGVHYDLPAAFVIPANAVSTTIRMVLHKTADMQQQNFSVRLQLEANEHFTTNLKYAVIDRVNDRKVFLQQHVVVINDMLSKPPDWLDDYYGVFTAKKLRLMCSILELPLNKFAGPVNSIEISYTRFYANTLKLYLKDMELAGTPVMEEDGSPMKLGKYMQ</sequence>
<evidence type="ECO:0000313" key="1">
    <source>
        <dbReference type="EMBL" id="NSL88856.1"/>
    </source>
</evidence>
<dbReference type="OrthoDB" id="1096291at2"/>
<reference evidence="1" key="1">
    <citation type="submission" date="2020-05" db="EMBL/GenBank/DDBJ databases">
        <title>Chitinophaga laudate sp. nov., isolated from a tropical peat swamp.</title>
        <authorList>
            <person name="Goh C.B.S."/>
            <person name="Lee M.S."/>
            <person name="Parimannan S."/>
            <person name="Pasbakhsh P."/>
            <person name="Yule C.M."/>
            <person name="Rajandas H."/>
            <person name="Loke S."/>
            <person name="Croft L."/>
            <person name="Tan J.B.L."/>
        </authorList>
    </citation>
    <scope>NUCLEOTIDE SEQUENCE</scope>
    <source>
        <strain evidence="1">Mgbs1</strain>
    </source>
</reference>